<dbReference type="SUPFAM" id="SSF52141">
    <property type="entry name" value="Uracil-DNA glycosylase-like"/>
    <property type="match status" value="1"/>
</dbReference>
<proteinExistence type="predicted"/>
<sequence>MDTPPPSFARDLDAAMDWWRDAGVDLDFADDVTVWLSEESGGPTGAASGTAQKSHAKPDPAAPAENEQHSATAAARADLLGDSLPVTLEEFHKFWLEAPGLDTVGPRGRIPPRGTARAALMVLVVGPEETDRTLLLSGPQGQLLAKIFTAMGVDEDNTYVASALTRHTPMADTVAIAASGMDAVTALHIKLAAPKRLIALGTDILPLIGHDRAQDIMSLRKINHEGASIPLMVSEGLDSMMSMPRLKARFWRRWMEWSAE</sequence>
<evidence type="ECO:0000313" key="2">
    <source>
        <dbReference type="EMBL" id="MBD2841659.1"/>
    </source>
</evidence>
<evidence type="ECO:0000256" key="1">
    <source>
        <dbReference type="SAM" id="MobiDB-lite"/>
    </source>
</evidence>
<dbReference type="Proteomes" id="UP000635384">
    <property type="component" value="Unassembled WGS sequence"/>
</dbReference>
<reference evidence="2 3" key="1">
    <citation type="submission" date="2020-09" db="EMBL/GenBank/DDBJ databases">
        <authorList>
            <person name="Yoon J.-W."/>
        </authorList>
    </citation>
    <scope>NUCLEOTIDE SEQUENCE [LARGE SCALE GENOMIC DNA]</scope>
    <source>
        <strain evidence="2 3">KMU-140</strain>
    </source>
</reference>
<gene>
    <name evidence="2" type="ORF">IB285_05220</name>
</gene>
<comment type="caution">
    <text evidence="2">The sequence shown here is derived from an EMBL/GenBank/DDBJ whole genome shotgun (WGS) entry which is preliminary data.</text>
</comment>
<dbReference type="InterPro" id="IPR036895">
    <property type="entry name" value="Uracil-DNA_glycosylase-like_sf"/>
</dbReference>
<accession>A0ABR8KMB3</accession>
<name>A0ABR8KMB3_9SPHN</name>
<dbReference type="EMBL" id="JACXLC010000001">
    <property type="protein sequence ID" value="MBD2841659.1"/>
    <property type="molecule type" value="Genomic_DNA"/>
</dbReference>
<keyword evidence="3" id="KW-1185">Reference proteome</keyword>
<evidence type="ECO:0008006" key="4">
    <source>
        <dbReference type="Google" id="ProtNLM"/>
    </source>
</evidence>
<organism evidence="2 3">
    <name type="scientific">Erythrobacter rubeus</name>
    <dbReference type="NCBI Taxonomy" id="2760803"/>
    <lineage>
        <taxon>Bacteria</taxon>
        <taxon>Pseudomonadati</taxon>
        <taxon>Pseudomonadota</taxon>
        <taxon>Alphaproteobacteria</taxon>
        <taxon>Sphingomonadales</taxon>
        <taxon>Erythrobacteraceae</taxon>
        <taxon>Erythrobacter/Porphyrobacter group</taxon>
        <taxon>Erythrobacter</taxon>
    </lineage>
</organism>
<protein>
    <recommendedName>
        <fullName evidence="4">Uracil-DNA glycosylase-like domain-containing protein</fullName>
    </recommendedName>
</protein>
<feature type="region of interest" description="Disordered" evidence="1">
    <location>
        <begin position="37"/>
        <end position="72"/>
    </location>
</feature>
<dbReference type="RefSeq" id="WP_190787178.1">
    <property type="nucleotide sequence ID" value="NZ_JACXLC010000001.1"/>
</dbReference>
<evidence type="ECO:0000313" key="3">
    <source>
        <dbReference type="Proteomes" id="UP000635384"/>
    </source>
</evidence>
<feature type="compositionally biased region" description="Low complexity" evidence="1">
    <location>
        <begin position="37"/>
        <end position="51"/>
    </location>
</feature>
<dbReference type="Gene3D" id="3.40.470.10">
    <property type="entry name" value="Uracil-DNA glycosylase-like domain"/>
    <property type="match status" value="1"/>
</dbReference>